<evidence type="ECO:0000313" key="3">
    <source>
        <dbReference type="Proteomes" id="UP000562027"/>
    </source>
</evidence>
<dbReference type="AlphaFoldDB" id="A0A840LDJ8"/>
<dbReference type="Proteomes" id="UP000562027">
    <property type="component" value="Unassembled WGS sequence"/>
</dbReference>
<proteinExistence type="predicted"/>
<organism evidence="2 3">
    <name type="scientific">Roseateles oligotrophus</name>
    <dbReference type="NCBI Taxonomy" id="1769250"/>
    <lineage>
        <taxon>Bacteria</taxon>
        <taxon>Pseudomonadati</taxon>
        <taxon>Pseudomonadota</taxon>
        <taxon>Betaproteobacteria</taxon>
        <taxon>Burkholderiales</taxon>
        <taxon>Sphaerotilaceae</taxon>
        <taxon>Roseateles</taxon>
    </lineage>
</organism>
<name>A0A840LDJ8_9BURK</name>
<protein>
    <submittedName>
        <fullName evidence="2">Uncharacterized protein</fullName>
    </submittedName>
</protein>
<reference evidence="2 3" key="1">
    <citation type="submission" date="2020-08" db="EMBL/GenBank/DDBJ databases">
        <title>Functional genomics of gut bacteria from endangered species of beetles.</title>
        <authorList>
            <person name="Carlos-Shanley C."/>
        </authorList>
    </citation>
    <scope>NUCLEOTIDE SEQUENCE [LARGE SCALE GENOMIC DNA]</scope>
    <source>
        <strain evidence="2 3">S00239</strain>
    </source>
</reference>
<keyword evidence="1" id="KW-1133">Transmembrane helix</keyword>
<sequence>MNPAAKRHPFAPGVIVCCARRSARRRVQAWCCSLVLLALTLGLALLAAGGHLALLNLGVPA</sequence>
<accession>A0A840LDJ8</accession>
<dbReference type="EMBL" id="JACHLP010000007">
    <property type="protein sequence ID" value="MBB4845015.1"/>
    <property type="molecule type" value="Genomic_DNA"/>
</dbReference>
<gene>
    <name evidence="2" type="ORF">HNP55_003561</name>
</gene>
<dbReference type="RefSeq" id="WP_184302350.1">
    <property type="nucleotide sequence ID" value="NZ_JACHLP010000007.1"/>
</dbReference>
<keyword evidence="1" id="KW-0812">Transmembrane</keyword>
<keyword evidence="3" id="KW-1185">Reference proteome</keyword>
<feature type="transmembrane region" description="Helical" evidence="1">
    <location>
        <begin position="29"/>
        <end position="54"/>
    </location>
</feature>
<evidence type="ECO:0000256" key="1">
    <source>
        <dbReference type="SAM" id="Phobius"/>
    </source>
</evidence>
<keyword evidence="1" id="KW-0472">Membrane</keyword>
<comment type="caution">
    <text evidence="2">The sequence shown here is derived from an EMBL/GenBank/DDBJ whole genome shotgun (WGS) entry which is preliminary data.</text>
</comment>
<evidence type="ECO:0000313" key="2">
    <source>
        <dbReference type="EMBL" id="MBB4845015.1"/>
    </source>
</evidence>